<evidence type="ECO:0000256" key="1">
    <source>
        <dbReference type="SAM" id="MobiDB-lite"/>
    </source>
</evidence>
<accession>A0ABP0C4H9</accession>
<dbReference type="PANTHER" id="PTHR40788:SF2">
    <property type="entry name" value="CLR5 DOMAIN-CONTAINING PROTEIN"/>
    <property type="match status" value="1"/>
</dbReference>
<reference evidence="2 3" key="1">
    <citation type="submission" date="2024-01" db="EMBL/GenBank/DDBJ databases">
        <authorList>
            <person name="Allen C."/>
            <person name="Tagirdzhanova G."/>
        </authorList>
    </citation>
    <scope>NUCLEOTIDE SEQUENCE [LARGE SCALE GENOMIC DNA]</scope>
</reference>
<evidence type="ECO:0000313" key="2">
    <source>
        <dbReference type="EMBL" id="CAK7226713.1"/>
    </source>
</evidence>
<protein>
    <submittedName>
        <fullName evidence="2">Uncharacterized protein</fullName>
    </submittedName>
</protein>
<feature type="compositionally biased region" description="Polar residues" evidence="1">
    <location>
        <begin position="803"/>
        <end position="814"/>
    </location>
</feature>
<dbReference type="Proteomes" id="UP001642482">
    <property type="component" value="Unassembled WGS sequence"/>
</dbReference>
<evidence type="ECO:0000313" key="3">
    <source>
        <dbReference type="Proteomes" id="UP001642482"/>
    </source>
</evidence>
<feature type="region of interest" description="Disordered" evidence="1">
    <location>
        <begin position="799"/>
        <end position="833"/>
    </location>
</feature>
<comment type="caution">
    <text evidence="2">The sequence shown here is derived from an EMBL/GenBank/DDBJ whole genome shotgun (WGS) entry which is preliminary data.</text>
</comment>
<gene>
    <name evidence="2" type="ORF">SEUCBS140593_006335</name>
</gene>
<organism evidence="2 3">
    <name type="scientific">Sporothrix eucalyptigena</name>
    <dbReference type="NCBI Taxonomy" id="1812306"/>
    <lineage>
        <taxon>Eukaryota</taxon>
        <taxon>Fungi</taxon>
        <taxon>Dikarya</taxon>
        <taxon>Ascomycota</taxon>
        <taxon>Pezizomycotina</taxon>
        <taxon>Sordariomycetes</taxon>
        <taxon>Sordariomycetidae</taxon>
        <taxon>Ophiostomatales</taxon>
        <taxon>Ophiostomataceae</taxon>
        <taxon>Sporothrix</taxon>
    </lineage>
</organism>
<name>A0ABP0C4H9_9PEZI</name>
<dbReference type="EMBL" id="CAWUHD010000068">
    <property type="protein sequence ID" value="CAK7226713.1"/>
    <property type="molecule type" value="Genomic_DNA"/>
</dbReference>
<keyword evidence="3" id="KW-1185">Reference proteome</keyword>
<proteinExistence type="predicted"/>
<dbReference type="PANTHER" id="PTHR40788">
    <property type="entry name" value="CLR5 DOMAIN-CONTAINING PROTEIN-RELATED"/>
    <property type="match status" value="1"/>
</dbReference>
<sequence>MAEPNDFTDEERALFDRLNIGKAGGLPLPSFIRPSEVVAQARPMADAILADYASLRELVTPHETLLFDRWKSLKKRKRRDLLQSAWTSAAEATASVGDASPATAMPLPHRPDLVAWRRREREKGQQLKDSSANGTSSFAAPENLVTLLDWTADDRAAFLWPHVNIDDLAHRNTRALWLLATSRASVPPEAFAATDLDTTRLGKACLALLPRYLNQYSMLFTGRTTPETYGRLYTWEELKKLAASEGEKDAPGSDSFAARGTHPGEGLWILTIQARLYRFLVLAVRSILGSSVDSANGNGTDKTTAQKSVLDEAASPYTDGPLTSLESAYRIPPTSLDLQALLDLAYAKVFEAEDHIWALRTDPAYFRSTLQAWAVHRKDRLADVGNDASSADTPAAVTPAVVDACLRRALEQAETWNLVYSKVSLLAQQMEKNADAVAEAQEGGGINASKLPRDVLLSFYALYYHIRSFENEPVGLLQTGAFSSPALRKHYRLETETDKDGKSKTTVVAAEGEDAPPIVGDESEGHGAWDFEQARAVAIWALTGLQDDATRQLFGRQTLLDELETAVRTLREGPANDNEVLPPWVTDQVATLALYARCTTLLDRFQPWAAAYDQTVQQDTEIRDILTMDFHMSMGRLRALLEHSLGVSLPSFVTSQGSATKVDEEKQLKAFWATVYLALEEHKALTPRLKEMLTRADVDGELEKSDKMERSLSSGARADRRVVDRRAARVFRALFHDPGAHVVGGNGTPATLTWPDVVHALKVAGFGGERLYANAWLFVPGQVAKMAAIVAAAKGAPRRFGSKTANGKSSTTPRPSLFHEPTGNRGEGGLTKLTPSEARWIGKRLTRAYGWDVTTFAAE</sequence>